<dbReference type="AlphaFoldDB" id="A0A564Z4B2"/>
<reference evidence="1 2" key="1">
    <citation type="submission" date="2019-07" db="EMBL/GenBank/DDBJ databases">
        <authorList>
            <person name="Jastrzebski P J."/>
            <person name="Paukszto L."/>
            <person name="Jastrzebski P J."/>
        </authorList>
    </citation>
    <scope>NUCLEOTIDE SEQUENCE [LARGE SCALE GENOMIC DNA]</scope>
    <source>
        <strain evidence="1 2">WMS-il1</strain>
    </source>
</reference>
<dbReference type="Proteomes" id="UP000321570">
    <property type="component" value="Unassembled WGS sequence"/>
</dbReference>
<keyword evidence="2" id="KW-1185">Reference proteome</keyword>
<evidence type="ECO:0000313" key="1">
    <source>
        <dbReference type="EMBL" id="VUZ54310.1"/>
    </source>
</evidence>
<dbReference type="EMBL" id="CABIJS010000632">
    <property type="protein sequence ID" value="VUZ54310.1"/>
    <property type="molecule type" value="Genomic_DNA"/>
</dbReference>
<sequence length="77" mass="8849">MPAISTTWRPERTLDLAIPNNSDQEGLFSNSRTACDLQCSAATRKKGLRYYRPCSTWMTFPSSPGRFHDKDEWACYI</sequence>
<gene>
    <name evidence="1" type="ORF">WMSIL1_LOCUS12436</name>
</gene>
<accession>A0A564Z4B2</accession>
<protein>
    <submittedName>
        <fullName evidence="1">Uncharacterized protein</fullName>
    </submittedName>
</protein>
<organism evidence="1 2">
    <name type="scientific">Hymenolepis diminuta</name>
    <name type="common">Rat tapeworm</name>
    <dbReference type="NCBI Taxonomy" id="6216"/>
    <lineage>
        <taxon>Eukaryota</taxon>
        <taxon>Metazoa</taxon>
        <taxon>Spiralia</taxon>
        <taxon>Lophotrochozoa</taxon>
        <taxon>Platyhelminthes</taxon>
        <taxon>Cestoda</taxon>
        <taxon>Eucestoda</taxon>
        <taxon>Cyclophyllidea</taxon>
        <taxon>Hymenolepididae</taxon>
        <taxon>Hymenolepis</taxon>
    </lineage>
</organism>
<name>A0A564Z4B2_HYMDI</name>
<proteinExistence type="predicted"/>
<evidence type="ECO:0000313" key="2">
    <source>
        <dbReference type="Proteomes" id="UP000321570"/>
    </source>
</evidence>